<gene>
    <name evidence="3" type="ORF">LADA_0G01332G</name>
</gene>
<evidence type="ECO:0000313" key="3">
    <source>
        <dbReference type="EMBL" id="SCU93101.1"/>
    </source>
</evidence>
<dbReference type="AlphaFoldDB" id="A0A1G4JQW7"/>
<reference evidence="4" key="1">
    <citation type="submission" date="2016-03" db="EMBL/GenBank/DDBJ databases">
        <authorList>
            <person name="Devillers H."/>
        </authorList>
    </citation>
    <scope>NUCLEOTIDE SEQUENCE [LARGE SCALE GENOMIC DNA]</scope>
</reference>
<dbReference type="Proteomes" id="UP000190274">
    <property type="component" value="Chromosome G"/>
</dbReference>
<sequence length="279" mass="30982">MKLSEVSLCSIYTVVGLLAVCTGAKNVAPLDIMFDPETGKFKRQLPDPAGFSDSNKGLLKVRDARRVSPLNLDELFEESGVVKKRDRSRQKNFVRPDEDSGVDNDKVWDPICLDSRIPSVSEVSIFASYLRDDLTISQLLSNPLENVIVFAPSDIAIESLPMKPWQFPADIDELESGAAKEEEIDKAVSENTLHFAKSHIATGASIERARAMKDCVHNFLVLRSFAFEGDENSGDIMLKKKKGQFYVASSTDKKFQKVQRVEHAQNGIVFVIGRSLISS</sequence>
<protein>
    <submittedName>
        <fullName evidence="3">LADA_0G01332g1_1</fullName>
    </submittedName>
</protein>
<organism evidence="3 4">
    <name type="scientific">Lachancea dasiensis</name>
    <dbReference type="NCBI Taxonomy" id="1072105"/>
    <lineage>
        <taxon>Eukaryota</taxon>
        <taxon>Fungi</taxon>
        <taxon>Dikarya</taxon>
        <taxon>Ascomycota</taxon>
        <taxon>Saccharomycotina</taxon>
        <taxon>Saccharomycetes</taxon>
        <taxon>Saccharomycetales</taxon>
        <taxon>Saccharomycetaceae</taxon>
        <taxon>Lachancea</taxon>
    </lineage>
</organism>
<evidence type="ECO:0000256" key="1">
    <source>
        <dbReference type="ARBA" id="ARBA00022729"/>
    </source>
</evidence>
<feature type="chain" id="PRO_5009236156" evidence="2">
    <location>
        <begin position="25"/>
        <end position="279"/>
    </location>
</feature>
<dbReference type="PANTHER" id="PTHR28156:SF1">
    <property type="entry name" value="FAS1 DOMAIN-CONTAINING PROTEIN YDR262W"/>
    <property type="match status" value="1"/>
</dbReference>
<evidence type="ECO:0000256" key="2">
    <source>
        <dbReference type="SAM" id="SignalP"/>
    </source>
</evidence>
<keyword evidence="1 2" id="KW-0732">Signal</keyword>
<accession>A0A1G4JQW7</accession>
<dbReference type="InterPro" id="IPR040200">
    <property type="entry name" value="Mug57-like"/>
</dbReference>
<evidence type="ECO:0000313" key="4">
    <source>
        <dbReference type="Proteomes" id="UP000190274"/>
    </source>
</evidence>
<dbReference type="Gene3D" id="2.30.180.10">
    <property type="entry name" value="FAS1 domain"/>
    <property type="match status" value="1"/>
</dbReference>
<dbReference type="PANTHER" id="PTHR28156">
    <property type="entry name" value="FAS1 DOMAIN-CONTAINING PROTEIN YDR262W"/>
    <property type="match status" value="1"/>
</dbReference>
<dbReference type="InterPro" id="IPR036378">
    <property type="entry name" value="FAS1_dom_sf"/>
</dbReference>
<dbReference type="OrthoDB" id="5551751at2759"/>
<keyword evidence="4" id="KW-1185">Reference proteome</keyword>
<feature type="signal peptide" evidence="2">
    <location>
        <begin position="1"/>
        <end position="24"/>
    </location>
</feature>
<dbReference type="SUPFAM" id="SSF82153">
    <property type="entry name" value="FAS1 domain"/>
    <property type="match status" value="1"/>
</dbReference>
<dbReference type="EMBL" id="LT598457">
    <property type="protein sequence ID" value="SCU93101.1"/>
    <property type="molecule type" value="Genomic_DNA"/>
</dbReference>
<name>A0A1G4JQW7_9SACH</name>
<dbReference type="STRING" id="1266660.A0A1G4JQW7"/>
<proteinExistence type="predicted"/>